<reference evidence="4" key="1">
    <citation type="submission" date="2025-08" db="UniProtKB">
        <authorList>
            <consortium name="RefSeq"/>
        </authorList>
    </citation>
    <scope>IDENTIFICATION</scope>
    <source>
        <tissue evidence="4">Tentacle</tissue>
    </source>
</reference>
<dbReference type="RefSeq" id="XP_031549619.1">
    <property type="nucleotide sequence ID" value="XM_031693759.1"/>
</dbReference>
<evidence type="ECO:0000313" key="4">
    <source>
        <dbReference type="RefSeq" id="XP_031549619.1"/>
    </source>
</evidence>
<feature type="compositionally biased region" description="Basic and acidic residues" evidence="2">
    <location>
        <begin position="325"/>
        <end position="361"/>
    </location>
</feature>
<organism evidence="3 4">
    <name type="scientific">Actinia tenebrosa</name>
    <name type="common">Australian red waratah sea anemone</name>
    <dbReference type="NCBI Taxonomy" id="6105"/>
    <lineage>
        <taxon>Eukaryota</taxon>
        <taxon>Metazoa</taxon>
        <taxon>Cnidaria</taxon>
        <taxon>Anthozoa</taxon>
        <taxon>Hexacorallia</taxon>
        <taxon>Actiniaria</taxon>
        <taxon>Actiniidae</taxon>
        <taxon>Actinia</taxon>
    </lineage>
</organism>
<evidence type="ECO:0000256" key="2">
    <source>
        <dbReference type="SAM" id="MobiDB-lite"/>
    </source>
</evidence>
<gene>
    <name evidence="4" type="primary">LOC116287127</name>
</gene>
<dbReference type="OrthoDB" id="5974416at2759"/>
<dbReference type="InterPro" id="IPR029071">
    <property type="entry name" value="Ubiquitin-like_domsf"/>
</dbReference>
<proteinExistence type="predicted"/>
<accession>A0A6P8GZM4</accession>
<dbReference type="KEGG" id="aten:116287127"/>
<feature type="compositionally biased region" description="Basic and acidic residues" evidence="2">
    <location>
        <begin position="396"/>
        <end position="409"/>
    </location>
</feature>
<dbReference type="SUPFAM" id="SSF54236">
    <property type="entry name" value="Ubiquitin-like"/>
    <property type="match status" value="1"/>
</dbReference>
<evidence type="ECO:0000313" key="3">
    <source>
        <dbReference type="Proteomes" id="UP000515163"/>
    </source>
</evidence>
<dbReference type="GeneID" id="116287127"/>
<dbReference type="Proteomes" id="UP000515163">
    <property type="component" value="Unplaced"/>
</dbReference>
<keyword evidence="1" id="KW-0175">Coiled coil</keyword>
<dbReference type="AlphaFoldDB" id="A0A6P8GZM4"/>
<evidence type="ECO:0000256" key="1">
    <source>
        <dbReference type="SAM" id="Coils"/>
    </source>
</evidence>
<dbReference type="InParanoid" id="A0A6P8GZM4"/>
<sequence length="802" mass="91707">MDKKQCQWDVVVETCFDQKTTFSVTKTTNVRDLKLHCEVEFATPAEIQVLVHEKMELDNTITIASLPSPDTETIKTFKLHVLTGLQSFVFSCMKGDMESVTKGIQDKTNHLFTTEERAFVAAFIAVGTGKRELFNSLLEDKEWFVDIISRRTKLNQRSLLHAAVAGGDLSCVVNIMVMSRGRMDLLHFEDEHESPLDLARRLEKTAFVRLLEKYEKIPCEEKTVSVEESLHDKTNCEVIFLESTSLNEFDLTSENKNAKQKDQVSGWITEASRCEIWEKRVQTPVYEEDSTRGLAKKGLDSLNSGKSNETLDRRTVMECGSSSPKDTKGSKLTQENEKGSTHKTQKEKSKASQQKPKDRFRNYSLKLRIPVRSKNRGVQENASTQRQQSMVNDDTSVEKKQALSAEKRTPKSASPSNGTVPKIKIIKNIEDLARDHHANSHANTSGARLRPTTENLITTRPFSAHSHIAGSPTATRLICARPRSSTIEKDARVSYSPPCASPPERFCIPHPPDFPSSSRRQSWSPSPDLVAKLSPVLQRKFGSACDLERPRSGSLKLIYPSSHIPSEQQTPTSTTPTSLPLVDCKQFNALRQDLLVQSMSAPTSPQSPRKLLPLKINHELEELHHRFLSTRARAQSLNYRRGSLPVDLGKDNKNKYENWRENLDTRQKHGIPFEVWLREKGEQTARKREFESAAIKAVEKLADQTWSEIRSQGKTYEQWLKEKDQMKIHNKDCKGECIDHGSHGECHKRALKYEEWLKKKDEEDLRREEVMRQEAERHFEENRRKRELENERKIARLIKQDK</sequence>
<feature type="coiled-coil region" evidence="1">
    <location>
        <begin position="758"/>
        <end position="792"/>
    </location>
</feature>
<dbReference type="CDD" id="cd17039">
    <property type="entry name" value="Ubl_ubiquitin_like"/>
    <property type="match status" value="1"/>
</dbReference>
<keyword evidence="3" id="KW-1185">Reference proteome</keyword>
<feature type="compositionally biased region" description="Polar residues" evidence="2">
    <location>
        <begin position="376"/>
        <end position="394"/>
    </location>
</feature>
<protein>
    <submittedName>
        <fullName evidence="4">Uncharacterized protein LOC116287127</fullName>
    </submittedName>
</protein>
<feature type="region of interest" description="Disordered" evidence="2">
    <location>
        <begin position="297"/>
        <end position="420"/>
    </location>
</feature>
<name>A0A6P8GZM4_ACTTE</name>